<dbReference type="InterPro" id="IPR050398">
    <property type="entry name" value="HssS/ArlS-like"/>
</dbReference>
<dbReference type="RefSeq" id="WP_036184331.1">
    <property type="nucleotide sequence ID" value="NZ_AVDA01000006.1"/>
</dbReference>
<dbReference type="Gene3D" id="1.10.287.130">
    <property type="match status" value="1"/>
</dbReference>
<gene>
    <name evidence="18" type="ORF">CD29_06610</name>
</gene>
<dbReference type="SUPFAM" id="SSF47384">
    <property type="entry name" value="Homodimeric domain of signal transducing histidine kinase"/>
    <property type="match status" value="1"/>
</dbReference>
<keyword evidence="9" id="KW-0418">Kinase</keyword>
<feature type="domain" description="HAMP" evidence="17">
    <location>
        <begin position="456"/>
        <end position="508"/>
    </location>
</feature>
<dbReference type="eggNOG" id="COG5002">
    <property type="taxonomic scope" value="Bacteria"/>
</dbReference>
<dbReference type="SUPFAM" id="SSF55874">
    <property type="entry name" value="ATPase domain of HSP90 chaperone/DNA topoisomerase II/histidine kinase"/>
    <property type="match status" value="1"/>
</dbReference>
<dbReference type="SMART" id="SM00388">
    <property type="entry name" value="HisKA"/>
    <property type="match status" value="1"/>
</dbReference>
<keyword evidence="11 14" id="KW-1133">Transmembrane helix</keyword>
<comment type="caution">
    <text evidence="18">The sequence shown here is derived from an EMBL/GenBank/DDBJ whole genome shotgun (WGS) entry which is preliminary data.</text>
</comment>
<dbReference type="SMART" id="SM00387">
    <property type="entry name" value="HATPase_c"/>
    <property type="match status" value="1"/>
</dbReference>
<proteinExistence type="predicted"/>
<dbReference type="AlphaFoldDB" id="A0A0A3I3J5"/>
<dbReference type="GO" id="GO:0005886">
    <property type="term" value="C:plasma membrane"/>
    <property type="evidence" value="ECO:0007669"/>
    <property type="project" value="UniProtKB-SubCell"/>
</dbReference>
<dbReference type="EMBL" id="JPVN01000006">
    <property type="protein sequence ID" value="KGR79361.1"/>
    <property type="molecule type" value="Genomic_DNA"/>
</dbReference>
<keyword evidence="6" id="KW-0808">Transferase</keyword>
<evidence type="ECO:0000313" key="18">
    <source>
        <dbReference type="EMBL" id="KGR79361.1"/>
    </source>
</evidence>
<name>A0A0A3I3J5_9BACL</name>
<accession>A0A0A3I3J5</accession>
<dbReference type="FunFam" id="1.10.287.130:FF:000008">
    <property type="entry name" value="Two-component sensor histidine kinase"/>
    <property type="match status" value="1"/>
</dbReference>
<evidence type="ECO:0000313" key="19">
    <source>
        <dbReference type="Proteomes" id="UP000030416"/>
    </source>
</evidence>
<dbReference type="PANTHER" id="PTHR45528">
    <property type="entry name" value="SENSOR HISTIDINE KINASE CPXA"/>
    <property type="match status" value="1"/>
</dbReference>
<keyword evidence="4" id="KW-1003">Cell membrane</keyword>
<feature type="transmembrane region" description="Helical" evidence="14">
    <location>
        <begin position="437"/>
        <end position="456"/>
    </location>
</feature>
<keyword evidence="10" id="KW-0067">ATP-binding</keyword>
<keyword evidence="12" id="KW-0902">Two-component regulatory system</keyword>
<feature type="domain" description="Histidine kinase" evidence="16">
    <location>
        <begin position="523"/>
        <end position="737"/>
    </location>
</feature>
<evidence type="ECO:0000256" key="5">
    <source>
        <dbReference type="ARBA" id="ARBA00022553"/>
    </source>
</evidence>
<evidence type="ECO:0000256" key="3">
    <source>
        <dbReference type="ARBA" id="ARBA00012438"/>
    </source>
</evidence>
<dbReference type="InterPro" id="IPR005467">
    <property type="entry name" value="His_kinase_dom"/>
</dbReference>
<dbReference type="STRING" id="1384049.CD29_06610"/>
<evidence type="ECO:0000256" key="9">
    <source>
        <dbReference type="ARBA" id="ARBA00022777"/>
    </source>
</evidence>
<dbReference type="InterPro" id="IPR003594">
    <property type="entry name" value="HATPase_dom"/>
</dbReference>
<dbReference type="InterPro" id="IPR036097">
    <property type="entry name" value="HisK_dim/P_sf"/>
</dbReference>
<evidence type="ECO:0000256" key="13">
    <source>
        <dbReference type="ARBA" id="ARBA00023136"/>
    </source>
</evidence>
<evidence type="ECO:0000259" key="16">
    <source>
        <dbReference type="PROSITE" id="PS50109"/>
    </source>
</evidence>
<dbReference type="GO" id="GO:0000155">
    <property type="term" value="F:phosphorelay sensor kinase activity"/>
    <property type="evidence" value="ECO:0007669"/>
    <property type="project" value="InterPro"/>
</dbReference>
<feature type="chain" id="PRO_5002001737" description="histidine kinase" evidence="15">
    <location>
        <begin position="21"/>
        <end position="737"/>
    </location>
</feature>
<keyword evidence="7 14" id="KW-0812">Transmembrane</keyword>
<feature type="signal peptide" evidence="15">
    <location>
        <begin position="1"/>
        <end position="20"/>
    </location>
</feature>
<dbReference type="CDD" id="cd00082">
    <property type="entry name" value="HisKA"/>
    <property type="match status" value="1"/>
</dbReference>
<keyword evidence="5" id="KW-0597">Phosphoprotein</keyword>
<feature type="transmembrane region" description="Helical" evidence="14">
    <location>
        <begin position="408"/>
        <end position="431"/>
    </location>
</feature>
<keyword evidence="19" id="KW-1185">Reference proteome</keyword>
<evidence type="ECO:0000259" key="17">
    <source>
        <dbReference type="PROSITE" id="PS50885"/>
    </source>
</evidence>
<evidence type="ECO:0000256" key="4">
    <source>
        <dbReference type="ARBA" id="ARBA00022475"/>
    </source>
</evidence>
<dbReference type="Proteomes" id="UP000030416">
    <property type="component" value="Unassembled WGS sequence"/>
</dbReference>
<feature type="transmembrane region" description="Helical" evidence="14">
    <location>
        <begin position="267"/>
        <end position="288"/>
    </location>
</feature>
<keyword evidence="15" id="KW-0732">Signal</keyword>
<dbReference type="Pfam" id="PF02518">
    <property type="entry name" value="HATPase_c"/>
    <property type="match status" value="1"/>
</dbReference>
<dbReference type="GO" id="GO:0005524">
    <property type="term" value="F:ATP binding"/>
    <property type="evidence" value="ECO:0007669"/>
    <property type="project" value="UniProtKB-KW"/>
</dbReference>
<comment type="subcellular location">
    <subcellularLocation>
        <location evidence="2">Cell membrane</location>
        <topology evidence="2">Multi-pass membrane protein</topology>
    </subcellularLocation>
</comment>
<evidence type="ECO:0000256" key="10">
    <source>
        <dbReference type="ARBA" id="ARBA00022840"/>
    </source>
</evidence>
<dbReference type="OrthoDB" id="9792991at2"/>
<reference evidence="18 19" key="1">
    <citation type="submission" date="2014-02" db="EMBL/GenBank/DDBJ databases">
        <title>Draft genome sequence of Lysinibacillus manganicus DSM 26584T.</title>
        <authorList>
            <person name="Zhang F."/>
            <person name="Wang G."/>
            <person name="Zhang L."/>
        </authorList>
    </citation>
    <scope>NUCLEOTIDE SEQUENCE [LARGE SCALE GENOMIC DNA]</scope>
    <source>
        <strain evidence="18 19">DSM 26584</strain>
    </source>
</reference>
<keyword evidence="8" id="KW-0547">Nucleotide-binding</keyword>
<dbReference type="InterPro" id="IPR036890">
    <property type="entry name" value="HATPase_C_sf"/>
</dbReference>
<dbReference type="PANTHER" id="PTHR45528:SF1">
    <property type="entry name" value="SENSOR HISTIDINE KINASE CPXA"/>
    <property type="match status" value="1"/>
</dbReference>
<keyword evidence="13 14" id="KW-0472">Membrane</keyword>
<feature type="transmembrane region" description="Helical" evidence="14">
    <location>
        <begin position="309"/>
        <end position="330"/>
    </location>
</feature>
<evidence type="ECO:0000256" key="6">
    <source>
        <dbReference type="ARBA" id="ARBA00022679"/>
    </source>
</evidence>
<evidence type="ECO:0000256" key="15">
    <source>
        <dbReference type="SAM" id="SignalP"/>
    </source>
</evidence>
<feature type="transmembrane region" description="Helical" evidence="14">
    <location>
        <begin position="350"/>
        <end position="374"/>
    </location>
</feature>
<dbReference type="InterPro" id="IPR003660">
    <property type="entry name" value="HAMP_dom"/>
</dbReference>
<dbReference type="EC" id="2.7.13.3" evidence="3"/>
<protein>
    <recommendedName>
        <fullName evidence="3">histidine kinase</fullName>
        <ecNumber evidence="3">2.7.13.3</ecNumber>
    </recommendedName>
</protein>
<dbReference type="InterPro" id="IPR003661">
    <property type="entry name" value="HisK_dim/P_dom"/>
</dbReference>
<evidence type="ECO:0000256" key="14">
    <source>
        <dbReference type="SAM" id="Phobius"/>
    </source>
</evidence>
<organism evidence="18 19">
    <name type="scientific">Ureibacillus manganicus DSM 26584</name>
    <dbReference type="NCBI Taxonomy" id="1384049"/>
    <lineage>
        <taxon>Bacteria</taxon>
        <taxon>Bacillati</taxon>
        <taxon>Bacillota</taxon>
        <taxon>Bacilli</taxon>
        <taxon>Bacillales</taxon>
        <taxon>Caryophanaceae</taxon>
        <taxon>Ureibacillus</taxon>
    </lineage>
</organism>
<evidence type="ECO:0000256" key="7">
    <source>
        <dbReference type="ARBA" id="ARBA00022692"/>
    </source>
</evidence>
<dbReference type="PROSITE" id="PS50885">
    <property type="entry name" value="HAMP"/>
    <property type="match status" value="1"/>
</dbReference>
<dbReference type="PROSITE" id="PS50109">
    <property type="entry name" value="HIS_KIN"/>
    <property type="match status" value="1"/>
</dbReference>
<dbReference type="Gene3D" id="3.30.565.10">
    <property type="entry name" value="Histidine kinase-like ATPase, C-terminal domain"/>
    <property type="match status" value="1"/>
</dbReference>
<sequence>MKTKGKLLLTLFLITWVAFAFTSFTNKGQQYIGKSYFDSNEFKNTVEQYKEQLGRLILLPIDAEKEIENITVTKSEIDSYRNYYGTLSEQIESIQNQYNDRIAEAEAGGNVQFKEGLIKERDNKIADIEQNFASDEYVEEKIVNQKAQAIRSFVNEQQRQAKDFLNGYQYFTYSFKNVDTGEVIEAKKYNQKDATVYSEKFGKPTPYFNVDNTINISSYDGSVLEEFSNYTVQGEGAQFEGSISIPKSLMAASHMQGEYSNFTFAKMTFYLIWVTGIIALIALFTFAKPTSSQFRSVETLETSFSKWPIDLRAIFVLILANISLSFMGAIENMLQHNMYYYVNYWMSFNVKLITYGIFVFITSSVTILGVVWLWKTVRDVEGLKIQLKNAYFYRMAEGAKDLLLDRSIAFQSIFVLGVAFFAGIGITGVALFGGELVLIYLVLFFFIALPAVLSFLNRMGYLNRIVKQTEDMAEGRLTTDIKVKGKSPLAQHAKNLNRLREGVKKSMIEQAKSERLKTELITNVSHDLRTPLTSIITYTDLLKNPDITEDERKRYIDVLDKKSARLKTLIEDLFEVSKMASGNIELSKQRVDLTQLFKQAIGEHDESFKEIGLDLKVSTPEQQLYAYVDGQKIWRVLDNLVVNALKYSLKGSRVYLTLKQNGRDAEFTVKNISSYELGDHVEELTERFKRADASRHTDGSGLGLAIAQSIVDLHNGRMSIEVDGDLFKVTVTIPADY</sequence>
<evidence type="ECO:0000256" key="11">
    <source>
        <dbReference type="ARBA" id="ARBA00022989"/>
    </source>
</evidence>
<evidence type="ECO:0000256" key="2">
    <source>
        <dbReference type="ARBA" id="ARBA00004651"/>
    </source>
</evidence>
<evidence type="ECO:0000256" key="12">
    <source>
        <dbReference type="ARBA" id="ARBA00023012"/>
    </source>
</evidence>
<dbReference type="Pfam" id="PF00512">
    <property type="entry name" value="HisKA"/>
    <property type="match status" value="1"/>
</dbReference>
<comment type="catalytic activity">
    <reaction evidence="1">
        <text>ATP + protein L-histidine = ADP + protein N-phospho-L-histidine.</text>
        <dbReference type="EC" id="2.7.13.3"/>
    </reaction>
</comment>
<evidence type="ECO:0000256" key="8">
    <source>
        <dbReference type="ARBA" id="ARBA00022741"/>
    </source>
</evidence>
<evidence type="ECO:0000256" key="1">
    <source>
        <dbReference type="ARBA" id="ARBA00000085"/>
    </source>
</evidence>